<keyword evidence="1" id="KW-0472">Membrane</keyword>
<evidence type="ECO:0000313" key="3">
    <source>
        <dbReference type="EMBL" id="GMH56589.1"/>
    </source>
</evidence>
<dbReference type="OrthoDB" id="2156856at2759"/>
<dbReference type="InterPro" id="IPR005175">
    <property type="entry name" value="PPC_dom"/>
</dbReference>
<dbReference type="PANTHER" id="PTHR34988:SF1">
    <property type="entry name" value="DNA-BINDING PROTEIN"/>
    <property type="match status" value="1"/>
</dbReference>
<keyword evidence="1" id="KW-1133">Transmembrane helix</keyword>
<keyword evidence="4" id="KW-1185">Reference proteome</keyword>
<accession>A0A9W6ZU34</accession>
<dbReference type="AlphaFoldDB" id="A0A9W6ZU34"/>
<proteinExistence type="predicted"/>
<dbReference type="CDD" id="cd11378">
    <property type="entry name" value="DUF296"/>
    <property type="match status" value="1"/>
</dbReference>
<sequence length="211" mass="23006">MAKSLKLIHAPPPLSTSPLRTNHQPGAQMIAPPPVSPVFTAFRFGPNTEIYSSLKETAALLIDRSTSPPLSATFISTAVGSLHTVTLRLANASKENKNCIKTFPPTDRFEVLSLVGTICPQGAHLHVCLGDKDGAVWGGHLISATTFTTLEVVLGAFPKDGIVFERPFDEKTGFGELKVRDVRGERREVEYFRGCFVVAMVFGFGMIYRRS</sequence>
<gene>
    <name evidence="3" type="ORF">TrLO_g14348</name>
</gene>
<dbReference type="EMBL" id="BRXW01000455">
    <property type="protein sequence ID" value="GMH56589.1"/>
    <property type="molecule type" value="Genomic_DNA"/>
</dbReference>
<feature type="transmembrane region" description="Helical" evidence="1">
    <location>
        <begin position="191"/>
        <end position="208"/>
    </location>
</feature>
<organism evidence="3 4">
    <name type="scientific">Triparma laevis f. longispina</name>
    <dbReference type="NCBI Taxonomy" id="1714387"/>
    <lineage>
        <taxon>Eukaryota</taxon>
        <taxon>Sar</taxon>
        <taxon>Stramenopiles</taxon>
        <taxon>Ochrophyta</taxon>
        <taxon>Bolidophyceae</taxon>
        <taxon>Parmales</taxon>
        <taxon>Triparmaceae</taxon>
        <taxon>Triparma</taxon>
    </lineage>
</organism>
<dbReference type="Pfam" id="PF03479">
    <property type="entry name" value="PCC"/>
    <property type="match status" value="1"/>
</dbReference>
<evidence type="ECO:0000256" key="1">
    <source>
        <dbReference type="SAM" id="Phobius"/>
    </source>
</evidence>
<evidence type="ECO:0000313" key="4">
    <source>
        <dbReference type="Proteomes" id="UP001165122"/>
    </source>
</evidence>
<comment type="caution">
    <text evidence="3">The sequence shown here is derived from an EMBL/GenBank/DDBJ whole genome shotgun (WGS) entry which is preliminary data.</text>
</comment>
<name>A0A9W6ZU34_9STRA</name>
<dbReference type="PANTHER" id="PTHR34988">
    <property type="entry name" value="PROTEIN, PUTATIVE-RELATED"/>
    <property type="match status" value="1"/>
</dbReference>
<evidence type="ECO:0000259" key="2">
    <source>
        <dbReference type="PROSITE" id="PS51742"/>
    </source>
</evidence>
<keyword evidence="1" id="KW-0812">Transmembrane</keyword>
<reference evidence="4" key="1">
    <citation type="journal article" date="2023" name="Commun. Biol.">
        <title>Genome analysis of Parmales, the sister group of diatoms, reveals the evolutionary specialization of diatoms from phago-mixotrophs to photoautotrophs.</title>
        <authorList>
            <person name="Ban H."/>
            <person name="Sato S."/>
            <person name="Yoshikawa S."/>
            <person name="Yamada K."/>
            <person name="Nakamura Y."/>
            <person name="Ichinomiya M."/>
            <person name="Sato N."/>
            <person name="Blanc-Mathieu R."/>
            <person name="Endo H."/>
            <person name="Kuwata A."/>
            <person name="Ogata H."/>
        </authorList>
    </citation>
    <scope>NUCLEOTIDE SEQUENCE [LARGE SCALE GENOMIC DNA]</scope>
    <source>
        <strain evidence="4">NIES 3700</strain>
    </source>
</reference>
<protein>
    <recommendedName>
        <fullName evidence="2">PPC domain-containing protein</fullName>
    </recommendedName>
</protein>
<dbReference type="Gene3D" id="3.30.1330.80">
    <property type="entry name" value="Hypothetical protein, similar to alpha- acetolactate decarboxylase, domain 2"/>
    <property type="match status" value="1"/>
</dbReference>
<dbReference type="Proteomes" id="UP001165122">
    <property type="component" value="Unassembled WGS sequence"/>
</dbReference>
<dbReference type="SUPFAM" id="SSF117856">
    <property type="entry name" value="AF0104/ALDC/Ptd012-like"/>
    <property type="match status" value="1"/>
</dbReference>
<dbReference type="PROSITE" id="PS51742">
    <property type="entry name" value="PPC"/>
    <property type="match status" value="1"/>
</dbReference>
<feature type="domain" description="PPC" evidence="2">
    <location>
        <begin position="32"/>
        <end position="180"/>
    </location>
</feature>